<feature type="domain" description="Putative restriction endonuclease" evidence="1">
    <location>
        <begin position="16"/>
        <end position="173"/>
    </location>
</feature>
<gene>
    <name evidence="2" type="ORF">EV192_106731</name>
</gene>
<dbReference type="Proteomes" id="UP000295680">
    <property type="component" value="Unassembled WGS sequence"/>
</dbReference>
<dbReference type="RefSeq" id="WP_132121145.1">
    <property type="nucleotide sequence ID" value="NZ_SLWS01000006.1"/>
</dbReference>
<comment type="caution">
    <text evidence="2">The sequence shown here is derived from an EMBL/GenBank/DDBJ whole genome shotgun (WGS) entry which is preliminary data.</text>
</comment>
<dbReference type="InterPro" id="IPR011335">
    <property type="entry name" value="Restrct_endonuc-II-like"/>
</dbReference>
<dbReference type="Gene3D" id="3.90.1570.10">
    <property type="entry name" value="tt1808, chain A"/>
    <property type="match status" value="1"/>
</dbReference>
<dbReference type="EMBL" id="SLWS01000006">
    <property type="protein sequence ID" value="TCO57254.1"/>
    <property type="molecule type" value="Genomic_DNA"/>
</dbReference>
<dbReference type="InterPro" id="IPR012296">
    <property type="entry name" value="Nuclease_put_TT1808"/>
</dbReference>
<dbReference type="CDD" id="cd06260">
    <property type="entry name" value="DUF820-like"/>
    <property type="match status" value="1"/>
</dbReference>
<dbReference type="PANTHER" id="PTHR35400:SF3">
    <property type="entry name" value="SLL1072 PROTEIN"/>
    <property type="match status" value="1"/>
</dbReference>
<dbReference type="InterPro" id="IPR008538">
    <property type="entry name" value="Uma2"/>
</dbReference>
<keyword evidence="2" id="KW-0540">Nuclease</keyword>
<keyword evidence="2" id="KW-0255">Endonuclease</keyword>
<dbReference type="Pfam" id="PF05685">
    <property type="entry name" value="Uma2"/>
    <property type="match status" value="1"/>
</dbReference>
<dbReference type="PANTHER" id="PTHR35400">
    <property type="entry name" value="SLR1083 PROTEIN"/>
    <property type="match status" value="1"/>
</dbReference>
<proteinExistence type="predicted"/>
<dbReference type="OrthoDB" id="9799703at2"/>
<accession>A0A4R2JE49</accession>
<evidence type="ECO:0000313" key="2">
    <source>
        <dbReference type="EMBL" id="TCO57254.1"/>
    </source>
</evidence>
<name>A0A4R2JE49_9PSEU</name>
<protein>
    <submittedName>
        <fullName evidence="2">Uma2 family endonuclease</fullName>
    </submittedName>
</protein>
<evidence type="ECO:0000259" key="1">
    <source>
        <dbReference type="Pfam" id="PF05685"/>
    </source>
</evidence>
<dbReference type="AlphaFoldDB" id="A0A4R2JE49"/>
<reference evidence="2 3" key="1">
    <citation type="submission" date="2019-03" db="EMBL/GenBank/DDBJ databases">
        <title>Genomic Encyclopedia of Type Strains, Phase IV (KMG-IV): sequencing the most valuable type-strain genomes for metagenomic binning, comparative biology and taxonomic classification.</title>
        <authorList>
            <person name="Goeker M."/>
        </authorList>
    </citation>
    <scope>NUCLEOTIDE SEQUENCE [LARGE SCALE GENOMIC DNA]</scope>
    <source>
        <strain evidence="2 3">DSM 45934</strain>
    </source>
</reference>
<dbReference type="GO" id="GO:0004519">
    <property type="term" value="F:endonuclease activity"/>
    <property type="evidence" value="ECO:0007669"/>
    <property type="project" value="UniProtKB-KW"/>
</dbReference>
<evidence type="ECO:0000313" key="3">
    <source>
        <dbReference type="Proteomes" id="UP000295680"/>
    </source>
</evidence>
<sequence>MSSAVYGRDHLLSLAEWDALPEDTHERHELVDGMLQVSPSPVWDHQKAAKRLVLQLDPQLPGDLCLTQDYEVILFGSGRPTVRRPDLLIAPDAAGEDNPARITAKDVLLAIEIMSPGSQVIDRMHKFTEYARAGIENYWIVDPERPVTISVFELVGEVYKLVVETADTLSVAAPVALTVDVQALLP</sequence>
<keyword evidence="2" id="KW-0378">Hydrolase</keyword>
<keyword evidence="3" id="KW-1185">Reference proteome</keyword>
<dbReference type="SUPFAM" id="SSF52980">
    <property type="entry name" value="Restriction endonuclease-like"/>
    <property type="match status" value="1"/>
</dbReference>
<organism evidence="2 3">
    <name type="scientific">Actinocrispum wychmicini</name>
    <dbReference type="NCBI Taxonomy" id="1213861"/>
    <lineage>
        <taxon>Bacteria</taxon>
        <taxon>Bacillati</taxon>
        <taxon>Actinomycetota</taxon>
        <taxon>Actinomycetes</taxon>
        <taxon>Pseudonocardiales</taxon>
        <taxon>Pseudonocardiaceae</taxon>
        <taxon>Actinocrispum</taxon>
    </lineage>
</organism>